<name>K1E0J7_9MICO</name>
<dbReference type="Proteomes" id="UP000004474">
    <property type="component" value="Unassembled WGS sequence"/>
</dbReference>
<dbReference type="CDD" id="cd07377">
    <property type="entry name" value="WHTH_GntR"/>
    <property type="match status" value="1"/>
</dbReference>
<dbReference type="Gene3D" id="1.10.10.10">
    <property type="entry name" value="Winged helix-like DNA-binding domain superfamily/Winged helix DNA-binding domain"/>
    <property type="match status" value="1"/>
</dbReference>
<keyword evidence="3" id="KW-0804">Transcription</keyword>
<dbReference type="SUPFAM" id="SSF46785">
    <property type="entry name" value="Winged helix' DNA-binding domain"/>
    <property type="match status" value="1"/>
</dbReference>
<feature type="region of interest" description="Disordered" evidence="4">
    <location>
        <begin position="71"/>
        <end position="147"/>
    </location>
</feature>
<dbReference type="PANTHER" id="PTHR38445">
    <property type="entry name" value="HTH-TYPE TRANSCRIPTIONAL REPRESSOR YTRA"/>
    <property type="match status" value="1"/>
</dbReference>
<evidence type="ECO:0000313" key="7">
    <source>
        <dbReference type="Proteomes" id="UP000004474"/>
    </source>
</evidence>
<dbReference type="PROSITE" id="PS50949">
    <property type="entry name" value="HTH_GNTR"/>
    <property type="match status" value="1"/>
</dbReference>
<dbReference type="PANTHER" id="PTHR38445:SF9">
    <property type="entry name" value="HTH-TYPE TRANSCRIPTIONAL REPRESSOR YTRA"/>
    <property type="match status" value="1"/>
</dbReference>
<dbReference type="InterPro" id="IPR000524">
    <property type="entry name" value="Tscrpt_reg_HTH_GntR"/>
</dbReference>
<dbReference type="GO" id="GO:0003677">
    <property type="term" value="F:DNA binding"/>
    <property type="evidence" value="ECO:0007669"/>
    <property type="project" value="UniProtKB-KW"/>
</dbReference>
<proteinExistence type="predicted"/>
<feature type="compositionally biased region" description="Basic and acidic residues" evidence="4">
    <location>
        <begin position="82"/>
        <end position="93"/>
    </location>
</feature>
<dbReference type="SMART" id="SM00345">
    <property type="entry name" value="HTH_GNTR"/>
    <property type="match status" value="1"/>
</dbReference>
<dbReference type="EMBL" id="ALWX01000009">
    <property type="protein sequence ID" value="EKA62370.1"/>
    <property type="molecule type" value="Genomic_DNA"/>
</dbReference>
<dbReference type="STRING" id="1210046.B277_02646"/>
<evidence type="ECO:0000259" key="5">
    <source>
        <dbReference type="PROSITE" id="PS50949"/>
    </source>
</evidence>
<dbReference type="AlphaFoldDB" id="K1E0J7"/>
<protein>
    <submittedName>
        <fullName evidence="6">Histidine utilization repressor</fullName>
    </submittedName>
</protein>
<evidence type="ECO:0000256" key="1">
    <source>
        <dbReference type="ARBA" id="ARBA00023015"/>
    </source>
</evidence>
<evidence type="ECO:0000256" key="3">
    <source>
        <dbReference type="ARBA" id="ARBA00023163"/>
    </source>
</evidence>
<comment type="caution">
    <text evidence="6">The sequence shown here is derived from an EMBL/GenBank/DDBJ whole genome shotgun (WGS) entry which is preliminary data.</text>
</comment>
<dbReference type="InterPro" id="IPR036388">
    <property type="entry name" value="WH-like_DNA-bd_sf"/>
</dbReference>
<evidence type="ECO:0000256" key="4">
    <source>
        <dbReference type="SAM" id="MobiDB-lite"/>
    </source>
</evidence>
<dbReference type="GO" id="GO:0003700">
    <property type="term" value="F:DNA-binding transcription factor activity"/>
    <property type="evidence" value="ECO:0007669"/>
    <property type="project" value="InterPro"/>
</dbReference>
<feature type="domain" description="HTH gntR-type" evidence="5">
    <location>
        <begin position="13"/>
        <end position="84"/>
    </location>
</feature>
<keyword evidence="2" id="KW-0238">DNA-binding</keyword>
<evidence type="ECO:0000256" key="2">
    <source>
        <dbReference type="ARBA" id="ARBA00023125"/>
    </source>
</evidence>
<dbReference type="Pfam" id="PF00392">
    <property type="entry name" value="GntR"/>
    <property type="match status" value="1"/>
</dbReference>
<sequence length="147" mass="16281">MSDVVTIDLVDPTPPFEQVRRQLTLLIETGQLVTGERLPSVRQLAGDLGLATGTVARAYRELESAGLVVTRRGGWHPGGRPAELRERGRDVAARGRRPRVPRPGQGPGRGARPRHPGRRDRLAPPLTAPPRRPMDRITRARRWGRCS</sequence>
<evidence type="ECO:0000313" key="6">
    <source>
        <dbReference type="EMBL" id="EKA62370.1"/>
    </source>
</evidence>
<accession>K1E0J7</accession>
<organism evidence="6 7">
    <name type="scientific">Janibacter hoylei PVAS-1</name>
    <dbReference type="NCBI Taxonomy" id="1210046"/>
    <lineage>
        <taxon>Bacteria</taxon>
        <taxon>Bacillati</taxon>
        <taxon>Actinomycetota</taxon>
        <taxon>Actinomycetes</taxon>
        <taxon>Micrococcales</taxon>
        <taxon>Intrasporangiaceae</taxon>
        <taxon>Janibacter</taxon>
    </lineage>
</organism>
<reference evidence="6 7" key="1">
    <citation type="journal article" date="2012" name="J. Bacteriol.">
        <title>Genome Sequence of Janibacter hoylei MTCC8307, Isolated from the Stratospheric Air.</title>
        <authorList>
            <person name="Pawar S.P."/>
            <person name="Dhotre D.P."/>
            <person name="Shetty S.A."/>
            <person name="Chowdhury S.P."/>
            <person name="Chaudhari B.L."/>
            <person name="Shouche Y.S."/>
        </authorList>
    </citation>
    <scope>NUCLEOTIDE SEQUENCE [LARGE SCALE GENOMIC DNA]</scope>
    <source>
        <strain evidence="6 7">PVAS-1</strain>
    </source>
</reference>
<dbReference type="eggNOG" id="COG1725">
    <property type="taxonomic scope" value="Bacteria"/>
</dbReference>
<dbReference type="PATRIC" id="fig|1210046.3.peg.515"/>
<gene>
    <name evidence="6" type="ORF">B277_02646</name>
</gene>
<dbReference type="InterPro" id="IPR036390">
    <property type="entry name" value="WH_DNA-bd_sf"/>
</dbReference>
<keyword evidence="1" id="KW-0805">Transcription regulation</keyword>